<evidence type="ECO:0000313" key="1">
    <source>
        <dbReference type="EMBL" id="KAK7324891.1"/>
    </source>
</evidence>
<gene>
    <name evidence="1" type="ORF">VNO77_28808</name>
</gene>
<dbReference type="Proteomes" id="UP001367508">
    <property type="component" value="Unassembled WGS sequence"/>
</dbReference>
<reference evidence="1 2" key="1">
    <citation type="submission" date="2024-01" db="EMBL/GenBank/DDBJ databases">
        <title>The genomes of 5 underutilized Papilionoideae crops provide insights into root nodulation and disease resistanc.</title>
        <authorList>
            <person name="Jiang F."/>
        </authorList>
    </citation>
    <scope>NUCLEOTIDE SEQUENCE [LARGE SCALE GENOMIC DNA]</scope>
    <source>
        <strain evidence="1">LVBAO_FW01</strain>
        <tissue evidence="1">Leaves</tissue>
    </source>
</reference>
<proteinExistence type="predicted"/>
<protein>
    <submittedName>
        <fullName evidence="1">Uncharacterized protein</fullName>
    </submittedName>
</protein>
<comment type="caution">
    <text evidence="1">The sequence shown here is derived from an EMBL/GenBank/DDBJ whole genome shotgun (WGS) entry which is preliminary data.</text>
</comment>
<organism evidence="1 2">
    <name type="scientific">Canavalia gladiata</name>
    <name type="common">Sword bean</name>
    <name type="synonym">Dolichos gladiatus</name>
    <dbReference type="NCBI Taxonomy" id="3824"/>
    <lineage>
        <taxon>Eukaryota</taxon>
        <taxon>Viridiplantae</taxon>
        <taxon>Streptophyta</taxon>
        <taxon>Embryophyta</taxon>
        <taxon>Tracheophyta</taxon>
        <taxon>Spermatophyta</taxon>
        <taxon>Magnoliopsida</taxon>
        <taxon>eudicotyledons</taxon>
        <taxon>Gunneridae</taxon>
        <taxon>Pentapetalae</taxon>
        <taxon>rosids</taxon>
        <taxon>fabids</taxon>
        <taxon>Fabales</taxon>
        <taxon>Fabaceae</taxon>
        <taxon>Papilionoideae</taxon>
        <taxon>50 kb inversion clade</taxon>
        <taxon>NPAAA clade</taxon>
        <taxon>indigoferoid/millettioid clade</taxon>
        <taxon>Phaseoleae</taxon>
        <taxon>Canavalia</taxon>
    </lineage>
</organism>
<name>A0AAN9Q7D5_CANGL</name>
<keyword evidence="2" id="KW-1185">Reference proteome</keyword>
<dbReference type="EMBL" id="JAYMYQ010000006">
    <property type="protein sequence ID" value="KAK7324891.1"/>
    <property type="molecule type" value="Genomic_DNA"/>
</dbReference>
<dbReference type="AlphaFoldDB" id="A0AAN9Q7D5"/>
<sequence>MLMRSRNYQRPICAHCYVIFMQSFWLLDKYYLKKTFYTRKEAFLSCREGCQSFLCCLSRFSCNIYLMFPKLLIINLFYDLFGKLQQ</sequence>
<evidence type="ECO:0000313" key="2">
    <source>
        <dbReference type="Proteomes" id="UP001367508"/>
    </source>
</evidence>
<accession>A0AAN9Q7D5</accession>